<dbReference type="PANTHER" id="PTHR44688:SF16">
    <property type="entry name" value="DNA-BINDING TRANSCRIPTIONAL ACTIVATOR DEVR_DOSR"/>
    <property type="match status" value="1"/>
</dbReference>
<evidence type="ECO:0000313" key="6">
    <source>
        <dbReference type="Proteomes" id="UP000027822"/>
    </source>
</evidence>
<accession>A0A073K070</accession>
<keyword evidence="1" id="KW-0805">Transcription regulation</keyword>
<evidence type="ECO:0000313" key="5">
    <source>
        <dbReference type="EMBL" id="KEK19906.1"/>
    </source>
</evidence>
<dbReference type="InterPro" id="IPR016032">
    <property type="entry name" value="Sig_transdc_resp-reg_C-effctor"/>
</dbReference>
<dbReference type="Gene3D" id="3.30.450.40">
    <property type="match status" value="1"/>
</dbReference>
<dbReference type="Gene3D" id="1.10.10.10">
    <property type="entry name" value="Winged helix-like DNA-binding domain superfamily/Winged helix DNA-binding domain"/>
    <property type="match status" value="1"/>
</dbReference>
<gene>
    <name evidence="5" type="ORF">BAMA_19225</name>
</gene>
<dbReference type="SMART" id="SM00421">
    <property type="entry name" value="HTH_LUXR"/>
    <property type="match status" value="1"/>
</dbReference>
<sequence>MLDQQIKRYLTNLQDISDRNEITKKILEGAQYFFPFSRVTILTFSPINFITELFLTKEKDTFPSHHLRDDIRNLPYFLEAAIKEKTVYIINAKKSQTPIRYIEQFNLCTYLIVPLRYANTIGGFIVLDQYENSHPCNHQMVQSIESYFLLSGKLLYSTMLPKQFISLSKRETEVLQQSAYGYSNKEISNLLEISEFTVRDYVTSAVKKLNVCNRTQAVAEALRQGLIQ</sequence>
<reference evidence="5 6" key="1">
    <citation type="submission" date="2014-06" db="EMBL/GenBank/DDBJ databases">
        <title>Draft genome sequence of Bacillus manliponensis JCM 15802 (MCCC 1A00708).</title>
        <authorList>
            <person name="Lai Q."/>
            <person name="Liu Y."/>
            <person name="Shao Z."/>
        </authorList>
    </citation>
    <scope>NUCLEOTIDE SEQUENCE [LARGE SCALE GENOMIC DNA]</scope>
    <source>
        <strain evidence="5 6">JCM 15802</strain>
    </source>
</reference>
<dbReference type="STRING" id="574376.BAMA_19225"/>
<dbReference type="PANTHER" id="PTHR44688">
    <property type="entry name" value="DNA-BINDING TRANSCRIPTIONAL ACTIVATOR DEVR_DOSR"/>
    <property type="match status" value="1"/>
</dbReference>
<dbReference type="InterPro" id="IPR000792">
    <property type="entry name" value="Tscrpt_reg_LuxR_C"/>
</dbReference>
<keyword evidence="3" id="KW-0804">Transcription</keyword>
<evidence type="ECO:0000256" key="2">
    <source>
        <dbReference type="ARBA" id="ARBA00023125"/>
    </source>
</evidence>
<proteinExistence type="predicted"/>
<organism evidence="5 6">
    <name type="scientific">Bacillus manliponensis</name>
    <dbReference type="NCBI Taxonomy" id="574376"/>
    <lineage>
        <taxon>Bacteria</taxon>
        <taxon>Bacillati</taxon>
        <taxon>Bacillota</taxon>
        <taxon>Bacilli</taxon>
        <taxon>Bacillales</taxon>
        <taxon>Bacillaceae</taxon>
        <taxon>Bacillus</taxon>
        <taxon>Bacillus cereus group</taxon>
    </lineage>
</organism>
<dbReference type="SUPFAM" id="SSF55781">
    <property type="entry name" value="GAF domain-like"/>
    <property type="match status" value="1"/>
</dbReference>
<feature type="domain" description="HTH luxR-type" evidence="4">
    <location>
        <begin position="160"/>
        <end position="225"/>
    </location>
</feature>
<comment type="caution">
    <text evidence="5">The sequence shown here is derived from an EMBL/GenBank/DDBJ whole genome shotgun (WGS) entry which is preliminary data.</text>
</comment>
<dbReference type="EMBL" id="JOTN01000005">
    <property type="protein sequence ID" value="KEK19906.1"/>
    <property type="molecule type" value="Genomic_DNA"/>
</dbReference>
<keyword evidence="2" id="KW-0238">DNA-binding</keyword>
<dbReference type="PROSITE" id="PS00622">
    <property type="entry name" value="HTH_LUXR_1"/>
    <property type="match status" value="1"/>
</dbReference>
<keyword evidence="6" id="KW-1185">Reference proteome</keyword>
<dbReference type="OrthoDB" id="2825042at2"/>
<dbReference type="PRINTS" id="PR00038">
    <property type="entry name" value="HTHLUXR"/>
</dbReference>
<dbReference type="Pfam" id="PF00196">
    <property type="entry name" value="GerE"/>
    <property type="match status" value="1"/>
</dbReference>
<evidence type="ECO:0000256" key="3">
    <source>
        <dbReference type="ARBA" id="ARBA00023163"/>
    </source>
</evidence>
<evidence type="ECO:0000256" key="1">
    <source>
        <dbReference type="ARBA" id="ARBA00023015"/>
    </source>
</evidence>
<dbReference type="SUPFAM" id="SSF46894">
    <property type="entry name" value="C-terminal effector domain of the bipartite response regulators"/>
    <property type="match status" value="1"/>
</dbReference>
<evidence type="ECO:0000259" key="4">
    <source>
        <dbReference type="PROSITE" id="PS50043"/>
    </source>
</evidence>
<dbReference type="GO" id="GO:0045892">
    <property type="term" value="P:negative regulation of DNA-templated transcription"/>
    <property type="evidence" value="ECO:0007669"/>
    <property type="project" value="UniProtKB-ARBA"/>
</dbReference>
<dbReference type="PROSITE" id="PS50043">
    <property type="entry name" value="HTH_LUXR_2"/>
    <property type="match status" value="1"/>
</dbReference>
<protein>
    <recommendedName>
        <fullName evidence="4">HTH luxR-type domain-containing protein</fullName>
    </recommendedName>
</protein>
<dbReference type="GO" id="GO:0003677">
    <property type="term" value="F:DNA binding"/>
    <property type="evidence" value="ECO:0007669"/>
    <property type="project" value="UniProtKB-KW"/>
</dbReference>
<dbReference type="AlphaFoldDB" id="A0A073K070"/>
<dbReference type="CDD" id="cd06170">
    <property type="entry name" value="LuxR_C_like"/>
    <property type="match status" value="1"/>
</dbReference>
<name>A0A073K070_9BACI</name>
<dbReference type="Proteomes" id="UP000027822">
    <property type="component" value="Unassembled WGS sequence"/>
</dbReference>
<dbReference type="eggNOG" id="COG2197">
    <property type="taxonomic scope" value="Bacteria"/>
</dbReference>
<dbReference type="RefSeq" id="WP_034638092.1">
    <property type="nucleotide sequence ID" value="NZ_CBCSJC010000010.1"/>
</dbReference>
<dbReference type="InterPro" id="IPR036388">
    <property type="entry name" value="WH-like_DNA-bd_sf"/>
</dbReference>
<dbReference type="InterPro" id="IPR029016">
    <property type="entry name" value="GAF-like_dom_sf"/>
</dbReference>